<gene>
    <name evidence="1" type="ORF">BofuT4_uP014160.1</name>
</gene>
<reference evidence="2" key="1">
    <citation type="journal article" date="2011" name="PLoS Genet.">
        <title>Genomic analysis of the necrotrophic fungal pathogens Sclerotinia sclerotiorum and Botrytis cinerea.</title>
        <authorList>
            <person name="Amselem J."/>
            <person name="Cuomo C.A."/>
            <person name="van Kan J.A."/>
            <person name="Viaud M."/>
            <person name="Benito E.P."/>
            <person name="Couloux A."/>
            <person name="Coutinho P.M."/>
            <person name="de Vries R.P."/>
            <person name="Dyer P.S."/>
            <person name="Fillinger S."/>
            <person name="Fournier E."/>
            <person name="Gout L."/>
            <person name="Hahn M."/>
            <person name="Kohn L."/>
            <person name="Lapalu N."/>
            <person name="Plummer K.M."/>
            <person name="Pradier J.M."/>
            <person name="Quevillon E."/>
            <person name="Sharon A."/>
            <person name="Simon A."/>
            <person name="ten Have A."/>
            <person name="Tudzynski B."/>
            <person name="Tudzynski P."/>
            <person name="Wincker P."/>
            <person name="Andrew M."/>
            <person name="Anthouard V."/>
            <person name="Beever R.E."/>
            <person name="Beffa R."/>
            <person name="Benoit I."/>
            <person name="Bouzid O."/>
            <person name="Brault B."/>
            <person name="Chen Z."/>
            <person name="Choquer M."/>
            <person name="Collemare J."/>
            <person name="Cotton P."/>
            <person name="Danchin E.G."/>
            <person name="Da Silva C."/>
            <person name="Gautier A."/>
            <person name="Giraud C."/>
            <person name="Giraud T."/>
            <person name="Gonzalez C."/>
            <person name="Grossetete S."/>
            <person name="Guldener U."/>
            <person name="Henrissat B."/>
            <person name="Howlett B.J."/>
            <person name="Kodira C."/>
            <person name="Kretschmer M."/>
            <person name="Lappartient A."/>
            <person name="Leroch M."/>
            <person name="Levis C."/>
            <person name="Mauceli E."/>
            <person name="Neuveglise C."/>
            <person name="Oeser B."/>
            <person name="Pearson M."/>
            <person name="Poulain J."/>
            <person name="Poussereau N."/>
            <person name="Quesneville H."/>
            <person name="Rascle C."/>
            <person name="Schumacher J."/>
            <person name="Segurens B."/>
            <person name="Sexton A."/>
            <person name="Silva E."/>
            <person name="Sirven C."/>
            <person name="Soanes D.M."/>
            <person name="Talbot N.J."/>
            <person name="Templeton M."/>
            <person name="Yandava C."/>
            <person name="Yarden O."/>
            <person name="Zeng Q."/>
            <person name="Rollins J.A."/>
            <person name="Lebrun M.H."/>
            <person name="Dickman M."/>
        </authorList>
    </citation>
    <scope>NUCLEOTIDE SEQUENCE [LARGE SCALE GENOMIC DNA]</scope>
    <source>
        <strain evidence="2">T4</strain>
    </source>
</reference>
<organism evidence="1 2">
    <name type="scientific">Botryotinia fuckeliana (strain T4)</name>
    <name type="common">Noble rot fungus</name>
    <name type="synonym">Botrytis cinerea</name>
    <dbReference type="NCBI Taxonomy" id="999810"/>
    <lineage>
        <taxon>Eukaryota</taxon>
        <taxon>Fungi</taxon>
        <taxon>Dikarya</taxon>
        <taxon>Ascomycota</taxon>
        <taxon>Pezizomycotina</taxon>
        <taxon>Leotiomycetes</taxon>
        <taxon>Helotiales</taxon>
        <taxon>Sclerotiniaceae</taxon>
        <taxon>Botrytis</taxon>
    </lineage>
</organism>
<dbReference type="InParanoid" id="G2XN32"/>
<accession>G2XN32</accession>
<dbReference type="Proteomes" id="UP000008177">
    <property type="component" value="Unplaced contigs"/>
</dbReference>
<dbReference type="EMBL" id="FQ790245">
    <property type="protein sequence ID" value="CCD42288.1"/>
    <property type="molecule type" value="Genomic_DNA"/>
</dbReference>
<name>G2XN32_BOTF4</name>
<protein>
    <submittedName>
        <fullName evidence="1">Uncharacterized protein</fullName>
    </submittedName>
</protein>
<proteinExistence type="predicted"/>
<dbReference type="HOGENOM" id="CLU_2830881_0_0_1"/>
<evidence type="ECO:0000313" key="2">
    <source>
        <dbReference type="Proteomes" id="UP000008177"/>
    </source>
</evidence>
<evidence type="ECO:0000313" key="1">
    <source>
        <dbReference type="EMBL" id="CCD42288.1"/>
    </source>
</evidence>
<sequence>MSDFQHPESISAPVYTRSALIETRDSISISQKQASITQSLLLLSTDKRTDQAASTIKLHSSYGDYS</sequence>
<dbReference type="AlphaFoldDB" id="G2XN32"/>